<reference evidence="4 5" key="1">
    <citation type="submission" date="2020-06" db="EMBL/GenBank/DDBJ databases">
        <authorList>
            <person name="Criscuolo A."/>
        </authorList>
    </citation>
    <scope>NUCLEOTIDE SEQUENCE [LARGE SCALE GENOMIC DNA]</scope>
    <source>
        <strain evidence="4">PXU-55</strain>
    </source>
</reference>
<dbReference type="RefSeq" id="WP_180861446.1">
    <property type="nucleotide sequence ID" value="NZ_CAIJDE010000063.1"/>
</dbReference>
<name>A0A9N8J8C8_9FLAO</name>
<feature type="domain" description="LysM" evidence="3">
    <location>
        <begin position="161"/>
        <end position="204"/>
    </location>
</feature>
<dbReference type="InterPro" id="IPR028082">
    <property type="entry name" value="Peripla_BP_I"/>
</dbReference>
<keyword evidence="5" id="KW-1185">Reference proteome</keyword>
<dbReference type="SUPFAM" id="SSF54106">
    <property type="entry name" value="LysM domain"/>
    <property type="match status" value="4"/>
</dbReference>
<dbReference type="AlphaFoldDB" id="A0A9N8J8C8"/>
<evidence type="ECO:0000313" key="4">
    <source>
        <dbReference type="EMBL" id="CAC9976738.1"/>
    </source>
</evidence>
<gene>
    <name evidence="4" type="ORF">FLAPXU55_04466</name>
</gene>
<dbReference type="Gene3D" id="3.40.50.2300">
    <property type="match status" value="1"/>
</dbReference>
<feature type="region of interest" description="Disordered" evidence="1">
    <location>
        <begin position="77"/>
        <end position="96"/>
    </location>
</feature>
<dbReference type="SMART" id="SM00257">
    <property type="entry name" value="LysM"/>
    <property type="match status" value="4"/>
</dbReference>
<protein>
    <submittedName>
        <fullName evidence="4">LysM peptidoglycan-binding domain-containing protein</fullName>
    </submittedName>
</protein>
<dbReference type="EMBL" id="CAIJDE010000063">
    <property type="protein sequence ID" value="CAC9976738.1"/>
    <property type="molecule type" value="Genomic_DNA"/>
</dbReference>
<accession>A0A9N8J8C8</accession>
<evidence type="ECO:0000259" key="3">
    <source>
        <dbReference type="PROSITE" id="PS51782"/>
    </source>
</evidence>
<dbReference type="Proteomes" id="UP000533639">
    <property type="component" value="Unassembled WGS sequence"/>
</dbReference>
<dbReference type="SUPFAM" id="SSF53822">
    <property type="entry name" value="Periplasmic binding protein-like I"/>
    <property type="match status" value="1"/>
</dbReference>
<feature type="domain" description="LysM" evidence="3">
    <location>
        <begin position="25"/>
        <end position="68"/>
    </location>
</feature>
<dbReference type="Pfam" id="PF01476">
    <property type="entry name" value="LysM"/>
    <property type="match status" value="4"/>
</dbReference>
<organism evidence="4 5">
    <name type="scientific">Flavobacterium panici</name>
    <dbReference type="NCBI Taxonomy" id="2654843"/>
    <lineage>
        <taxon>Bacteria</taxon>
        <taxon>Pseudomonadati</taxon>
        <taxon>Bacteroidota</taxon>
        <taxon>Flavobacteriia</taxon>
        <taxon>Flavobacteriales</taxon>
        <taxon>Flavobacteriaceae</taxon>
        <taxon>Flavobacterium</taxon>
    </lineage>
</organism>
<evidence type="ECO:0000313" key="5">
    <source>
        <dbReference type="Proteomes" id="UP000533639"/>
    </source>
</evidence>
<evidence type="ECO:0000256" key="1">
    <source>
        <dbReference type="SAM" id="MobiDB-lite"/>
    </source>
</evidence>
<keyword evidence="2" id="KW-0732">Signal</keyword>
<dbReference type="PANTHER" id="PTHR33734:SF22">
    <property type="entry name" value="MEMBRANE-BOUND LYTIC MUREIN TRANSGLYCOSYLASE D"/>
    <property type="match status" value="1"/>
</dbReference>
<proteinExistence type="predicted"/>
<dbReference type="InterPro" id="IPR018392">
    <property type="entry name" value="LysM"/>
</dbReference>
<evidence type="ECO:0000256" key="2">
    <source>
        <dbReference type="SAM" id="SignalP"/>
    </source>
</evidence>
<feature type="chain" id="PRO_5040330210" evidence="2">
    <location>
        <begin position="21"/>
        <end position="709"/>
    </location>
</feature>
<feature type="domain" description="LysM" evidence="3">
    <location>
        <begin position="93"/>
        <end position="137"/>
    </location>
</feature>
<dbReference type="PANTHER" id="PTHR33734">
    <property type="entry name" value="LYSM DOMAIN-CONTAINING GPI-ANCHORED PROTEIN 2"/>
    <property type="match status" value="1"/>
</dbReference>
<feature type="signal peptide" evidence="2">
    <location>
        <begin position="1"/>
        <end position="20"/>
    </location>
</feature>
<comment type="caution">
    <text evidence="4">The sequence shown here is derived from an EMBL/GenBank/DDBJ whole genome shotgun (WGS) entry which is preliminary data.</text>
</comment>
<dbReference type="PROSITE" id="PS51782">
    <property type="entry name" value="LYSM"/>
    <property type="match status" value="3"/>
</dbReference>
<sequence length="709" mass="77992">MKYYSTLFLLVFFVTCSAFSQGKVVKYTVSSGETVNQIAQKFKVTPFDIYELNPDARNGVKPNTVLLIPAASNKNTDKKETAAVKSTSNGKATTHEVQPKETLFGLEKKYGISDEALKAANPFLVTDGLQPGQTLTIPGKGSASKAAATSDKKQKGAEKYVYHDVQPKETKFGIAKQYGISIEELEKKNPEIVTSLPVGYRLTIKGTAPKTEVTAPVTTAVKPEETKKPAESKKAVSYMEYQVKPKETFYSLGRVFHLTQEELTALNPSLSEGVKEGMVLKVPTGYVAPAPIVAQAQPAEKPVQTSVEKPVEKAIEKPAEKPVESTGGGIKIVDKVKSETVSADPEIVELTKKRGQNERKKVVLLLPFNLAKLQSDTTGTAARLKTDKFLNMTLDFYSGAMMAIDSARTLKLPIDVAIYDSQETKTTSNISSLIAQNKLQEADAVVGPFYQNNAESTANSLRLYNVPVISPLSKDVANPIDNLYQTIPSNDVVRSAIFDYMRARNGNIVAVVDKKKESVISYIKQNQKGVVFAALTEAGGLDAANLKSLLLPTRMNYVVMETGNTAMIKTVIKALTDAQKTCQVQLVILEPNSTLDTDEISFDNLVKLKLMYPSVTRDSDDQAVSIFKKDYKLKNKVYPNTYATRGFDVTFDTMMRLVQGKTYQETADLMTTQQVDNKFQFYKKEDGGHANKGVYILYYDSDLTLKEAN</sequence>
<dbReference type="Gene3D" id="3.10.350.10">
    <property type="entry name" value="LysM domain"/>
    <property type="match status" value="4"/>
</dbReference>
<dbReference type="InterPro" id="IPR036779">
    <property type="entry name" value="LysM_dom_sf"/>
</dbReference>
<dbReference type="CDD" id="cd00118">
    <property type="entry name" value="LysM"/>
    <property type="match status" value="4"/>
</dbReference>